<dbReference type="Proteomes" id="UP000187429">
    <property type="component" value="Unassembled WGS sequence"/>
</dbReference>
<dbReference type="AlphaFoldDB" id="A0A1R1YI85"/>
<organism evidence="13 14">
    <name type="scientific">Smittium culicis</name>
    <dbReference type="NCBI Taxonomy" id="133412"/>
    <lineage>
        <taxon>Eukaryota</taxon>
        <taxon>Fungi</taxon>
        <taxon>Fungi incertae sedis</taxon>
        <taxon>Zoopagomycota</taxon>
        <taxon>Kickxellomycotina</taxon>
        <taxon>Harpellomycetes</taxon>
        <taxon>Harpellales</taxon>
        <taxon>Legeriomycetaceae</taxon>
        <taxon>Smittium</taxon>
    </lineage>
</organism>
<evidence type="ECO:0000256" key="8">
    <source>
        <dbReference type="ARBA" id="ARBA00022989"/>
    </source>
</evidence>
<feature type="transmembrane region" description="Helical" evidence="12">
    <location>
        <begin position="20"/>
        <end position="36"/>
    </location>
</feature>
<evidence type="ECO:0000256" key="1">
    <source>
        <dbReference type="ARBA" id="ARBA00004434"/>
    </source>
</evidence>
<dbReference type="EMBL" id="LSSM01001437">
    <property type="protein sequence ID" value="OMJ26627.1"/>
    <property type="molecule type" value="Genomic_DNA"/>
</dbReference>
<comment type="subcellular location">
    <subcellularLocation>
        <location evidence="1">Mitochondrion inner membrane</location>
        <topology evidence="1">Single-pass membrane protein</topology>
    </subcellularLocation>
</comment>
<protein>
    <recommendedName>
        <fullName evidence="3">Mitochondrial import inner membrane translocase subunit TIM54</fullName>
    </recommendedName>
</protein>
<evidence type="ECO:0000256" key="3">
    <source>
        <dbReference type="ARBA" id="ARBA00020796"/>
    </source>
</evidence>
<evidence type="ECO:0000313" key="14">
    <source>
        <dbReference type="Proteomes" id="UP000187429"/>
    </source>
</evidence>
<evidence type="ECO:0000256" key="11">
    <source>
        <dbReference type="ARBA" id="ARBA00023136"/>
    </source>
</evidence>
<dbReference type="GO" id="GO:0005743">
    <property type="term" value="C:mitochondrial inner membrane"/>
    <property type="evidence" value="ECO:0007669"/>
    <property type="project" value="UniProtKB-SubCell"/>
</dbReference>
<evidence type="ECO:0000256" key="10">
    <source>
        <dbReference type="ARBA" id="ARBA00023128"/>
    </source>
</evidence>
<keyword evidence="7" id="KW-0653">Protein transport</keyword>
<dbReference type="OrthoDB" id="5598305at2759"/>
<dbReference type="GO" id="GO:0015031">
    <property type="term" value="P:protein transport"/>
    <property type="evidence" value="ECO:0007669"/>
    <property type="project" value="UniProtKB-KW"/>
</dbReference>
<dbReference type="InterPro" id="IPR021056">
    <property type="entry name" value="Mt_import_IM_translocase_Tim54"/>
</dbReference>
<keyword evidence="14" id="KW-1185">Reference proteome</keyword>
<keyword evidence="10" id="KW-0496">Mitochondrion</keyword>
<keyword evidence="11 12" id="KW-0472">Membrane</keyword>
<evidence type="ECO:0000313" key="13">
    <source>
        <dbReference type="EMBL" id="OMJ26627.1"/>
    </source>
</evidence>
<evidence type="ECO:0000256" key="7">
    <source>
        <dbReference type="ARBA" id="ARBA00022927"/>
    </source>
</evidence>
<gene>
    <name evidence="13" type="ORF">AYI69_g3967</name>
</gene>
<comment type="caution">
    <text evidence="13">The sequence shown here is derived from an EMBL/GenBank/DDBJ whole genome shotgun (WGS) entry which is preliminary data.</text>
</comment>
<keyword evidence="9" id="KW-0811">Translocation</keyword>
<keyword evidence="8 12" id="KW-1133">Transmembrane helix</keyword>
<keyword evidence="5 12" id="KW-0812">Transmembrane</keyword>
<proteinExistence type="inferred from homology"/>
<evidence type="ECO:0000256" key="9">
    <source>
        <dbReference type="ARBA" id="ARBA00023010"/>
    </source>
</evidence>
<keyword evidence="4" id="KW-0813">Transport</keyword>
<evidence type="ECO:0000256" key="12">
    <source>
        <dbReference type="SAM" id="Phobius"/>
    </source>
</evidence>
<evidence type="ECO:0000256" key="6">
    <source>
        <dbReference type="ARBA" id="ARBA00022792"/>
    </source>
</evidence>
<accession>A0A1R1YI85</accession>
<dbReference type="Pfam" id="PF11711">
    <property type="entry name" value="Tim54"/>
    <property type="match status" value="2"/>
</dbReference>
<evidence type="ECO:0000256" key="2">
    <source>
        <dbReference type="ARBA" id="ARBA00006355"/>
    </source>
</evidence>
<evidence type="ECO:0000256" key="4">
    <source>
        <dbReference type="ARBA" id="ARBA00022448"/>
    </source>
</evidence>
<keyword evidence="6" id="KW-0999">Mitochondrion inner membrane</keyword>
<name>A0A1R1YI85_9FUNG</name>
<comment type="similarity">
    <text evidence="2">Belongs to the TIM54 family.</text>
</comment>
<sequence>MSSSTRILDKIRKKIPSRNALLFWGSAASLVGYYQYNKRQCKNTILQYSKIASEIANQPCGPLDNPRKVVVILTNQPGEYNLYKTREYWTKYVLPIFVAGALDYDLVEIRNTSFDQENQSSSDVGVGVMEGKVHEYVVSSVFSELRAAIELKYPHVKNARIAAESPSATPISQSIETSPEDLPLIPQKEHKLNDFIAIGRNSYAETLNGLSEGLFSNLDLTIQKPQPPSPENSSLEILETNPSNSTHIDISSTSIIDPISPNQDILLSDTAHLSSANTQESSTIEYEKYKSSIDFPIPSIGYLPFFCYSGWSSIPIRIYNFFNDTKNTTYYSQQALNIVLDSKRPFVKSSDFNLGSDEETMNGWSNKHAEFVVSQKLSDNILIYDTC</sequence>
<evidence type="ECO:0000256" key="5">
    <source>
        <dbReference type="ARBA" id="ARBA00022692"/>
    </source>
</evidence>
<reference evidence="14" key="1">
    <citation type="submission" date="2017-01" db="EMBL/GenBank/DDBJ databases">
        <authorList>
            <person name="Wang Y."/>
            <person name="White M."/>
            <person name="Kvist S."/>
            <person name="Moncalvo J.-M."/>
        </authorList>
    </citation>
    <scope>NUCLEOTIDE SEQUENCE [LARGE SCALE GENOMIC DNA]</scope>
    <source>
        <strain evidence="14">ID-206-W2</strain>
    </source>
</reference>